<evidence type="ECO:0000256" key="7">
    <source>
        <dbReference type="ARBA" id="ARBA00076740"/>
    </source>
</evidence>
<dbReference type="Pfam" id="PF14226">
    <property type="entry name" value="DIOX_N"/>
    <property type="match status" value="1"/>
</dbReference>
<evidence type="ECO:0000256" key="3">
    <source>
        <dbReference type="ARBA" id="ARBA00023002"/>
    </source>
</evidence>
<keyword evidence="4 8" id="KW-0408">Iron</keyword>
<keyword evidence="2 8" id="KW-0479">Metal-binding</keyword>
<comment type="cofactor">
    <cofactor evidence="1">
        <name>L-ascorbate</name>
        <dbReference type="ChEBI" id="CHEBI:38290"/>
    </cofactor>
</comment>
<evidence type="ECO:0000259" key="9">
    <source>
        <dbReference type="PROSITE" id="PS51471"/>
    </source>
</evidence>
<sequence length="301" mass="32423">MVPVIDLLNLPEENGKLLAACEGSGCFRVVNHGVPASLQAEMKAAVGSLFGLSDDVKRRNKDVIFGSGYRGPSPINPLFEAFGIYNAASLDDVGAFCSLLNASPHQREVIKRYASKLHALAVSIASEIAESMGLVGFSFKEWACLLRPNKYSFTKESVGSPGVFTHTDTSFLTLLQEDECVGGLEMMDGPSGAFVAVDPVPGSFLVNIGDVGKAWSNGRLHNVKHRVICNKAVPRLSIAFFLLVPKDGKVEAPAELVDSSHPRLYRSFEYVEYRKLLLSTKSFTGEALSLLADDAPGVTNV</sequence>
<evidence type="ECO:0000256" key="1">
    <source>
        <dbReference type="ARBA" id="ARBA00001961"/>
    </source>
</evidence>
<dbReference type="InterPro" id="IPR050231">
    <property type="entry name" value="Iron_ascorbate_oxido_reductase"/>
</dbReference>
<dbReference type="AlphaFoldDB" id="A0A5P1FVQ8"/>
<dbReference type="PANTHER" id="PTHR47990">
    <property type="entry name" value="2-OXOGLUTARATE (2OG) AND FE(II)-DEPENDENT OXYGENASE SUPERFAMILY PROTEIN-RELATED"/>
    <property type="match status" value="1"/>
</dbReference>
<dbReference type="SUPFAM" id="SSF51197">
    <property type="entry name" value="Clavaminate synthase-like"/>
    <property type="match status" value="1"/>
</dbReference>
<name>A0A5P1FVQ8_ASPOF</name>
<proteinExistence type="inferred from homology"/>
<gene>
    <name evidence="10" type="ORF">A4U43_C01F33740</name>
</gene>
<dbReference type="PROSITE" id="PS51471">
    <property type="entry name" value="FE2OG_OXY"/>
    <property type="match status" value="1"/>
</dbReference>
<dbReference type="InterPro" id="IPR005123">
    <property type="entry name" value="Oxoglu/Fe-dep_dioxygenase_dom"/>
</dbReference>
<dbReference type="Pfam" id="PF03171">
    <property type="entry name" value="2OG-FeII_Oxy"/>
    <property type="match status" value="1"/>
</dbReference>
<dbReference type="Gene3D" id="2.60.120.330">
    <property type="entry name" value="B-lactam Antibiotic, Isopenicillin N Synthase, Chain"/>
    <property type="match status" value="1"/>
</dbReference>
<dbReference type="InterPro" id="IPR027443">
    <property type="entry name" value="IPNS-like_sf"/>
</dbReference>
<dbReference type="OrthoDB" id="288590at2759"/>
<dbReference type="GO" id="GO:0046872">
    <property type="term" value="F:metal ion binding"/>
    <property type="evidence" value="ECO:0007669"/>
    <property type="project" value="UniProtKB-KW"/>
</dbReference>
<evidence type="ECO:0000256" key="8">
    <source>
        <dbReference type="RuleBase" id="RU003682"/>
    </source>
</evidence>
<dbReference type="FunFam" id="2.60.120.330:FF:000017">
    <property type="entry name" value="2-oxoglutarate-dependent dioxygenase DAO"/>
    <property type="match status" value="1"/>
</dbReference>
<comment type="function">
    <text evidence="5">2-oxoglutarate-dependent dioxygenase essential for auxin catabolism and maintenance of auxin homeostasis in reproductive organs. Catalyzes the irreversible oxidation of indole-3-acetic acid (IAA) to the biologically inactive 2-oxoindole-3-acetic acid (OxIAA).</text>
</comment>
<dbReference type="GO" id="GO:0016491">
    <property type="term" value="F:oxidoreductase activity"/>
    <property type="evidence" value="ECO:0007669"/>
    <property type="project" value="UniProtKB-KW"/>
</dbReference>
<dbReference type="Gramene" id="ONK81873">
    <property type="protein sequence ID" value="ONK81873"/>
    <property type="gene ID" value="A4U43_C01F33740"/>
</dbReference>
<keyword evidence="3 8" id="KW-0560">Oxidoreductase</keyword>
<evidence type="ECO:0000313" key="11">
    <source>
        <dbReference type="Proteomes" id="UP000243459"/>
    </source>
</evidence>
<feature type="domain" description="Fe2OG dioxygenase" evidence="9">
    <location>
        <begin position="141"/>
        <end position="244"/>
    </location>
</feature>
<comment type="similarity">
    <text evidence="8">Belongs to the iron/ascorbate-dependent oxidoreductase family.</text>
</comment>
<accession>A0A5P1FVQ8</accession>
<organism evidence="10 11">
    <name type="scientific">Asparagus officinalis</name>
    <name type="common">Garden asparagus</name>
    <dbReference type="NCBI Taxonomy" id="4686"/>
    <lineage>
        <taxon>Eukaryota</taxon>
        <taxon>Viridiplantae</taxon>
        <taxon>Streptophyta</taxon>
        <taxon>Embryophyta</taxon>
        <taxon>Tracheophyta</taxon>
        <taxon>Spermatophyta</taxon>
        <taxon>Magnoliopsida</taxon>
        <taxon>Liliopsida</taxon>
        <taxon>Asparagales</taxon>
        <taxon>Asparagaceae</taxon>
        <taxon>Asparagoideae</taxon>
        <taxon>Asparagus</taxon>
    </lineage>
</organism>
<reference evidence="11" key="1">
    <citation type="journal article" date="2017" name="Nat. Commun.">
        <title>The asparagus genome sheds light on the origin and evolution of a young Y chromosome.</title>
        <authorList>
            <person name="Harkess A."/>
            <person name="Zhou J."/>
            <person name="Xu C."/>
            <person name="Bowers J.E."/>
            <person name="Van der Hulst R."/>
            <person name="Ayyampalayam S."/>
            <person name="Mercati F."/>
            <person name="Riccardi P."/>
            <person name="McKain M.R."/>
            <person name="Kakrana A."/>
            <person name="Tang H."/>
            <person name="Ray J."/>
            <person name="Groenendijk J."/>
            <person name="Arikit S."/>
            <person name="Mathioni S.M."/>
            <person name="Nakano M."/>
            <person name="Shan H."/>
            <person name="Telgmann-Rauber A."/>
            <person name="Kanno A."/>
            <person name="Yue Z."/>
            <person name="Chen H."/>
            <person name="Li W."/>
            <person name="Chen Y."/>
            <person name="Xu X."/>
            <person name="Zhang Y."/>
            <person name="Luo S."/>
            <person name="Chen H."/>
            <person name="Gao J."/>
            <person name="Mao Z."/>
            <person name="Pires J.C."/>
            <person name="Luo M."/>
            <person name="Kudrna D."/>
            <person name="Wing R.A."/>
            <person name="Meyers B.C."/>
            <person name="Yi K."/>
            <person name="Kong H."/>
            <person name="Lavrijsen P."/>
            <person name="Sunseri F."/>
            <person name="Falavigna A."/>
            <person name="Ye Y."/>
            <person name="Leebens-Mack J.H."/>
            <person name="Chen G."/>
        </authorList>
    </citation>
    <scope>NUCLEOTIDE SEQUENCE [LARGE SCALE GENOMIC DNA]</scope>
    <source>
        <strain evidence="11">cv. DH0086</strain>
    </source>
</reference>
<dbReference type="EMBL" id="CM007381">
    <property type="protein sequence ID" value="ONK81873.1"/>
    <property type="molecule type" value="Genomic_DNA"/>
</dbReference>
<keyword evidence="11" id="KW-1185">Reference proteome</keyword>
<dbReference type="InterPro" id="IPR026992">
    <property type="entry name" value="DIOX_N"/>
</dbReference>
<evidence type="ECO:0000256" key="5">
    <source>
        <dbReference type="ARBA" id="ARBA00054658"/>
    </source>
</evidence>
<evidence type="ECO:0000256" key="4">
    <source>
        <dbReference type="ARBA" id="ARBA00023004"/>
    </source>
</evidence>
<dbReference type="InterPro" id="IPR044861">
    <property type="entry name" value="IPNS-like_FE2OG_OXY"/>
</dbReference>
<dbReference type="Proteomes" id="UP000243459">
    <property type="component" value="Chromosome 1"/>
</dbReference>
<evidence type="ECO:0000256" key="6">
    <source>
        <dbReference type="ARBA" id="ARBA00074102"/>
    </source>
</evidence>
<protein>
    <recommendedName>
        <fullName evidence="6">2-oxoglutarate-dependent dioxygenase DAO</fullName>
    </recommendedName>
    <alternativeName>
        <fullName evidence="7">Protein DIOXYGENASE FOR AUXIN OXIDATION</fullName>
    </alternativeName>
</protein>
<evidence type="ECO:0000313" key="10">
    <source>
        <dbReference type="EMBL" id="ONK81873.1"/>
    </source>
</evidence>
<dbReference type="OMA" id="LIHRVQC"/>
<evidence type="ECO:0000256" key="2">
    <source>
        <dbReference type="ARBA" id="ARBA00022723"/>
    </source>
</evidence>